<keyword evidence="4" id="KW-1185">Reference proteome</keyword>
<gene>
    <name evidence="3" type="ORF">BSAL_88680</name>
</gene>
<name>A0A0S4J2A5_BODSA</name>
<feature type="region of interest" description="Disordered" evidence="2">
    <location>
        <begin position="403"/>
        <end position="431"/>
    </location>
</feature>
<sequence>MSSTKEKASNSGTYLLQAFLNFSQYSAAKTASLTRRASMSSFSSVANLANSMSGLCAPPVIKGGATAPAAAIAISSQQHQPPVVSALNTPDHPLILRLADACNAEAATVQALQQHYLTRWVERVQSIVEQMGEQHGIRPSEPLSAEIAAIGRMSAGGAKPARGHSADRNNVGNKPRRLSSVEQKKEKTHDEIIRTVLQHEELHFYESVLPSRFIEDYQPFISLSDGTLPQPSATGAVTTSKPHSQQLVDMNENPKEWAIPSGSIVKQHPKATFPYAITIFYKPTKTSRTMNDIMCRSSSFVLGSSAVMGRESSAPYAGTSDANVTQLVSDRSTILNQSADPLKSAAQYLVAQSAPKSMLGDDAARKRGFTILPFLPYLRSGTHETHVDPQIAQYLRRLSENHLPNSAQSGSKDSANRSGATSPLEVDDSERDKEIDFTVEELMAQAGLTLYDVARHGNGPLAHLGRDHVVEQVPLMAKSDIERKRQENVIRAERAAIAREETAMRLSEVRELSMREEHTAKEAIARVEREKTELDLVREEAARERSKEERRLSLEQRILSYKAAAQKELEESQERQRKFLQQLESTLLQKATRRRLDTTLEGERTKAEELSRRAGPISLRLNEFRPKVKQLDQQQRQDNMYTSLVQSLDAAMTTATSQYHANTTGALADRHQYETKVREELVVRTADAETLAKKGVVRNFRIEDLKRQEDLVSRPEGEVSILRIAAKPSTVYYSATAEEEALREEERNRNFLEWKERRRIEVEAKMIRSELGIREPRSVLTPSE</sequence>
<dbReference type="Proteomes" id="UP000051952">
    <property type="component" value="Unassembled WGS sequence"/>
</dbReference>
<feature type="compositionally biased region" description="Polar residues" evidence="2">
    <location>
        <begin position="403"/>
        <end position="421"/>
    </location>
</feature>
<keyword evidence="1" id="KW-0175">Coiled coil</keyword>
<dbReference type="EMBL" id="CYKH01001117">
    <property type="protein sequence ID" value="CUG84426.1"/>
    <property type="molecule type" value="Genomic_DNA"/>
</dbReference>
<feature type="region of interest" description="Disordered" evidence="2">
    <location>
        <begin position="154"/>
        <end position="186"/>
    </location>
</feature>
<dbReference type="VEuPathDB" id="TriTrypDB:BSAL_88680"/>
<protein>
    <submittedName>
        <fullName evidence="3">Uncharacterized protein</fullName>
    </submittedName>
</protein>
<reference evidence="4" key="1">
    <citation type="submission" date="2015-09" db="EMBL/GenBank/DDBJ databases">
        <authorList>
            <consortium name="Pathogen Informatics"/>
        </authorList>
    </citation>
    <scope>NUCLEOTIDE SEQUENCE [LARGE SCALE GENOMIC DNA]</scope>
    <source>
        <strain evidence="4">Lake Konstanz</strain>
    </source>
</reference>
<evidence type="ECO:0000256" key="1">
    <source>
        <dbReference type="SAM" id="Coils"/>
    </source>
</evidence>
<evidence type="ECO:0000256" key="2">
    <source>
        <dbReference type="SAM" id="MobiDB-lite"/>
    </source>
</evidence>
<accession>A0A0S4J2A5</accession>
<organism evidence="3 4">
    <name type="scientific">Bodo saltans</name>
    <name type="common">Flagellated protozoan</name>
    <dbReference type="NCBI Taxonomy" id="75058"/>
    <lineage>
        <taxon>Eukaryota</taxon>
        <taxon>Discoba</taxon>
        <taxon>Euglenozoa</taxon>
        <taxon>Kinetoplastea</taxon>
        <taxon>Metakinetoplastina</taxon>
        <taxon>Eubodonida</taxon>
        <taxon>Bodonidae</taxon>
        <taxon>Bodo</taxon>
    </lineage>
</organism>
<evidence type="ECO:0000313" key="4">
    <source>
        <dbReference type="Proteomes" id="UP000051952"/>
    </source>
</evidence>
<evidence type="ECO:0000313" key="3">
    <source>
        <dbReference type="EMBL" id="CUG84426.1"/>
    </source>
</evidence>
<feature type="coiled-coil region" evidence="1">
    <location>
        <begin position="520"/>
        <end position="613"/>
    </location>
</feature>
<dbReference type="AlphaFoldDB" id="A0A0S4J2A5"/>
<proteinExistence type="predicted"/>